<dbReference type="AlphaFoldDB" id="A0A1I7GS11"/>
<dbReference type="STRING" id="1224947.SAMN05216480_105224"/>
<dbReference type="PANTHER" id="PTHR40076:SF1">
    <property type="entry name" value="MEMBRANE PROTEIN"/>
    <property type="match status" value="1"/>
</dbReference>
<feature type="transmembrane region" description="Helical" evidence="1">
    <location>
        <begin position="143"/>
        <end position="176"/>
    </location>
</feature>
<evidence type="ECO:0008006" key="4">
    <source>
        <dbReference type="Google" id="ProtNLM"/>
    </source>
</evidence>
<evidence type="ECO:0000256" key="1">
    <source>
        <dbReference type="SAM" id="Phobius"/>
    </source>
</evidence>
<dbReference type="RefSeq" id="WP_093024879.1">
    <property type="nucleotide sequence ID" value="NZ_FPBK01000005.1"/>
</dbReference>
<organism evidence="2 3">
    <name type="scientific">Pustulibacterium marinum</name>
    <dbReference type="NCBI Taxonomy" id="1224947"/>
    <lineage>
        <taxon>Bacteria</taxon>
        <taxon>Pseudomonadati</taxon>
        <taxon>Bacteroidota</taxon>
        <taxon>Flavobacteriia</taxon>
        <taxon>Flavobacteriales</taxon>
        <taxon>Flavobacteriaceae</taxon>
        <taxon>Pustulibacterium</taxon>
    </lineage>
</organism>
<name>A0A1I7GS11_9FLAO</name>
<feature type="transmembrane region" description="Helical" evidence="1">
    <location>
        <begin position="77"/>
        <end position="103"/>
    </location>
</feature>
<protein>
    <recommendedName>
        <fullName evidence="4">Membrane domain of glycerophosphoryl diester phosphodiesterase</fullName>
    </recommendedName>
</protein>
<evidence type="ECO:0000313" key="3">
    <source>
        <dbReference type="Proteomes" id="UP000199138"/>
    </source>
</evidence>
<accession>A0A1I7GS11</accession>
<dbReference type="OrthoDB" id="1365379at2"/>
<sequence length="258" mass="28720">MDFFTLSSRIEEKRPVDFSDVFSRSFDLFKKVWLQGFIMLLCQFLFMIPVILISYVPLIGMAAAQNSGGFNPNDNPFASLGALAWFYLTFFAGIMLVSFLLYAMQAGFYKMLRTADETGEANTSDLFAFFKGMYFTKTFLLGISVMGISLLGFVLCFLPGIYVAIPLSLVSVVFAFNPNLSVSENIKVCFKIGNNYWFTIFGLVLLSGLLAEFAGLIACGIGVLFTMSFAKIPHYFVYKDAVGFDDDAPQSNPVITKF</sequence>
<evidence type="ECO:0000313" key="2">
    <source>
        <dbReference type="EMBL" id="SFU51253.1"/>
    </source>
</evidence>
<gene>
    <name evidence="2" type="ORF">SAMN05216480_105224</name>
</gene>
<proteinExistence type="predicted"/>
<dbReference type="Proteomes" id="UP000199138">
    <property type="component" value="Unassembled WGS sequence"/>
</dbReference>
<keyword evidence="1" id="KW-0472">Membrane</keyword>
<keyword evidence="1" id="KW-0812">Transmembrane</keyword>
<dbReference type="PANTHER" id="PTHR40076">
    <property type="entry name" value="MEMBRANE PROTEIN-RELATED"/>
    <property type="match status" value="1"/>
</dbReference>
<feature type="transmembrane region" description="Helical" evidence="1">
    <location>
        <begin position="196"/>
        <end position="225"/>
    </location>
</feature>
<keyword evidence="3" id="KW-1185">Reference proteome</keyword>
<reference evidence="2 3" key="1">
    <citation type="submission" date="2016-10" db="EMBL/GenBank/DDBJ databases">
        <authorList>
            <person name="de Groot N.N."/>
        </authorList>
    </citation>
    <scope>NUCLEOTIDE SEQUENCE [LARGE SCALE GENOMIC DNA]</scope>
    <source>
        <strain evidence="2 3">CGMCC 1.12333</strain>
    </source>
</reference>
<dbReference type="EMBL" id="FPBK01000005">
    <property type="protein sequence ID" value="SFU51253.1"/>
    <property type="molecule type" value="Genomic_DNA"/>
</dbReference>
<feature type="transmembrane region" description="Helical" evidence="1">
    <location>
        <begin position="32"/>
        <end position="57"/>
    </location>
</feature>
<keyword evidence="1" id="KW-1133">Transmembrane helix</keyword>
<dbReference type="InterPro" id="IPR010380">
    <property type="entry name" value="DUF975"/>
</dbReference>